<organism evidence="1 2">
    <name type="scientific">Candidatus Scatomorpha merdipullorum</name>
    <dbReference type="NCBI Taxonomy" id="2840927"/>
    <lineage>
        <taxon>Bacteria</taxon>
        <taxon>Bacillati</taxon>
        <taxon>Bacillota</taxon>
        <taxon>Clostridia</taxon>
        <taxon>Eubacteriales</taxon>
        <taxon>Candidatus Scatomorpha</taxon>
    </lineage>
</organism>
<protein>
    <submittedName>
        <fullName evidence="1">Uncharacterized protein</fullName>
    </submittedName>
</protein>
<reference evidence="1" key="2">
    <citation type="journal article" date="2021" name="PeerJ">
        <title>Extensive microbial diversity within the chicken gut microbiome revealed by metagenomics and culture.</title>
        <authorList>
            <person name="Gilroy R."/>
            <person name="Ravi A."/>
            <person name="Getino M."/>
            <person name="Pursley I."/>
            <person name="Horton D.L."/>
            <person name="Alikhan N.F."/>
            <person name="Baker D."/>
            <person name="Gharbi K."/>
            <person name="Hall N."/>
            <person name="Watson M."/>
            <person name="Adriaenssens E.M."/>
            <person name="Foster-Nyarko E."/>
            <person name="Jarju S."/>
            <person name="Secka A."/>
            <person name="Antonio M."/>
            <person name="Oren A."/>
            <person name="Chaudhuri R.R."/>
            <person name="La Ragione R."/>
            <person name="Hildebrand F."/>
            <person name="Pallen M.J."/>
        </authorList>
    </citation>
    <scope>NUCLEOTIDE SEQUENCE</scope>
    <source>
        <strain evidence="1">ChiHjej10B9-9673</strain>
    </source>
</reference>
<gene>
    <name evidence="1" type="ORF">IAC18_01495</name>
</gene>
<sequence>MKKKLCGILLKLALLLFGAFAATFTIYMLNLENKLIYYVIRPFLNSHYDAQKRDKRIV</sequence>
<evidence type="ECO:0000313" key="1">
    <source>
        <dbReference type="EMBL" id="HIS66213.1"/>
    </source>
</evidence>
<accession>A0A9D1FC71</accession>
<comment type="caution">
    <text evidence="1">The sequence shown here is derived from an EMBL/GenBank/DDBJ whole genome shotgun (WGS) entry which is preliminary data.</text>
</comment>
<dbReference type="Proteomes" id="UP000824001">
    <property type="component" value="Unassembled WGS sequence"/>
</dbReference>
<evidence type="ECO:0000313" key="2">
    <source>
        <dbReference type="Proteomes" id="UP000824001"/>
    </source>
</evidence>
<reference evidence="1" key="1">
    <citation type="submission" date="2020-10" db="EMBL/GenBank/DDBJ databases">
        <authorList>
            <person name="Gilroy R."/>
        </authorList>
    </citation>
    <scope>NUCLEOTIDE SEQUENCE</scope>
    <source>
        <strain evidence="1">ChiHjej10B9-9673</strain>
    </source>
</reference>
<name>A0A9D1FC71_9FIRM</name>
<proteinExistence type="predicted"/>
<dbReference type="EMBL" id="DVJK01000043">
    <property type="protein sequence ID" value="HIS66213.1"/>
    <property type="molecule type" value="Genomic_DNA"/>
</dbReference>
<dbReference type="AlphaFoldDB" id="A0A9D1FC71"/>